<evidence type="ECO:0000313" key="5">
    <source>
        <dbReference type="EMBL" id="MFB9751386.1"/>
    </source>
</evidence>
<dbReference type="InterPro" id="IPR007657">
    <property type="entry name" value="Glycosyltransferase_61"/>
</dbReference>
<reference evidence="5 6" key="1">
    <citation type="submission" date="2024-09" db="EMBL/GenBank/DDBJ databases">
        <authorList>
            <person name="Sun Q."/>
            <person name="Mori K."/>
        </authorList>
    </citation>
    <scope>NUCLEOTIDE SEQUENCE [LARGE SCALE GENOMIC DNA]</scope>
    <source>
        <strain evidence="5 6">JCM 12520</strain>
    </source>
</reference>
<keyword evidence="3" id="KW-0325">Glycoprotein</keyword>
<protein>
    <submittedName>
        <fullName evidence="5">DUF563 domain-containing protein</fullName>
    </submittedName>
</protein>
<organism evidence="5 6">
    <name type="scientific">Paenibacillus hodogayensis</name>
    <dbReference type="NCBI Taxonomy" id="279208"/>
    <lineage>
        <taxon>Bacteria</taxon>
        <taxon>Bacillati</taxon>
        <taxon>Bacillota</taxon>
        <taxon>Bacilli</taxon>
        <taxon>Bacillales</taxon>
        <taxon>Paenibacillaceae</taxon>
        <taxon>Paenibacillus</taxon>
    </lineage>
</organism>
<dbReference type="Pfam" id="PF04577">
    <property type="entry name" value="Glyco_transf_61"/>
    <property type="match status" value="1"/>
</dbReference>
<gene>
    <name evidence="5" type="ORF">ACFFNY_07385</name>
</gene>
<dbReference type="PANTHER" id="PTHR20961">
    <property type="entry name" value="GLYCOSYLTRANSFERASE"/>
    <property type="match status" value="1"/>
</dbReference>
<name>A0ABV5VTR4_9BACL</name>
<evidence type="ECO:0000313" key="6">
    <source>
        <dbReference type="Proteomes" id="UP001589619"/>
    </source>
</evidence>
<evidence type="ECO:0000256" key="3">
    <source>
        <dbReference type="ARBA" id="ARBA00023180"/>
    </source>
</evidence>
<keyword evidence="6" id="KW-1185">Reference proteome</keyword>
<accession>A0ABV5VTR4</accession>
<proteinExistence type="predicted"/>
<keyword evidence="1" id="KW-0328">Glycosyltransferase</keyword>
<dbReference type="Proteomes" id="UP001589619">
    <property type="component" value="Unassembled WGS sequence"/>
</dbReference>
<evidence type="ECO:0000256" key="1">
    <source>
        <dbReference type="ARBA" id="ARBA00022676"/>
    </source>
</evidence>
<keyword evidence="2" id="KW-0808">Transferase</keyword>
<sequence length="355" mass="39941">MPAAPARTVKQWMEETAGLASGYYREFPFSLPPQPRQPKGLEVAHPAFGRCRFRRLPVPFAAAIEDGAFRGERGVIFAPDGTLLQDVSAANEMRALGVWPRAERLSGTVAPLAFKFVNNYFHWMMDVLPRLLPLRLSGWPIDRYIISPQGPYPYVETLRLLGISEEKLLIAYSGSHWQADRLVVVPNVSRKELYPRWSFDFLRGAFARSVPEGQPDGPSYVYISRAGALKRKIVNEEEVASLLKRHGFHIAQLEGMPLTEQIGLFRSAHTIVAPHGAGLTNLLFSPQGVRLIELFSPNYVKPYYWVLSSYLDADYYCLIGESSGLPDPERPPDRRDDIVVDVGKLTRLLHKAGIR</sequence>
<feature type="domain" description="Glycosyltransferase 61 catalytic" evidence="4">
    <location>
        <begin position="120"/>
        <end position="291"/>
    </location>
</feature>
<dbReference type="EMBL" id="JBHMAG010000007">
    <property type="protein sequence ID" value="MFB9751386.1"/>
    <property type="molecule type" value="Genomic_DNA"/>
</dbReference>
<dbReference type="RefSeq" id="WP_344911816.1">
    <property type="nucleotide sequence ID" value="NZ_BAAAYO010000010.1"/>
</dbReference>
<evidence type="ECO:0000256" key="2">
    <source>
        <dbReference type="ARBA" id="ARBA00022679"/>
    </source>
</evidence>
<comment type="caution">
    <text evidence="5">The sequence shown here is derived from an EMBL/GenBank/DDBJ whole genome shotgun (WGS) entry which is preliminary data.</text>
</comment>
<evidence type="ECO:0000259" key="4">
    <source>
        <dbReference type="Pfam" id="PF04577"/>
    </source>
</evidence>
<dbReference type="InterPro" id="IPR049625">
    <property type="entry name" value="Glyco_transf_61_cat"/>
</dbReference>